<evidence type="ECO:0000256" key="5">
    <source>
        <dbReference type="ARBA" id="ARBA00022777"/>
    </source>
</evidence>
<evidence type="ECO:0000259" key="8">
    <source>
        <dbReference type="PROSITE" id="PS50109"/>
    </source>
</evidence>
<dbReference type="EC" id="2.7.13.3" evidence="2"/>
<keyword evidence="5 9" id="KW-0418">Kinase</keyword>
<keyword evidence="3 9" id="KW-0808">Transferase</keyword>
<dbReference type="EMBL" id="CACRUO010000040">
    <property type="protein sequence ID" value="VYU27705.1"/>
    <property type="molecule type" value="Genomic_DNA"/>
</dbReference>
<dbReference type="GO" id="GO:0000155">
    <property type="term" value="F:phosphorelay sensor kinase activity"/>
    <property type="evidence" value="ECO:0007669"/>
    <property type="project" value="InterPro"/>
</dbReference>
<name>A0A6N3DHH5_STASI</name>
<reference evidence="9" key="1">
    <citation type="submission" date="2019-11" db="EMBL/GenBank/DDBJ databases">
        <authorList>
            <person name="Feng L."/>
        </authorList>
    </citation>
    <scope>NUCLEOTIDE SEQUENCE</scope>
    <source>
        <strain evidence="9">SsimulansLFYP27</strain>
    </source>
</reference>
<evidence type="ECO:0000256" key="4">
    <source>
        <dbReference type="ARBA" id="ARBA00022741"/>
    </source>
</evidence>
<keyword evidence="4" id="KW-0547">Nucleotide-binding</keyword>
<dbReference type="InterPro" id="IPR050482">
    <property type="entry name" value="Sensor_HK_TwoCompSys"/>
</dbReference>
<feature type="domain" description="Histidine kinase" evidence="8">
    <location>
        <begin position="183"/>
        <end position="370"/>
    </location>
</feature>
<proteinExistence type="predicted"/>
<evidence type="ECO:0000256" key="7">
    <source>
        <dbReference type="ARBA" id="ARBA00023012"/>
    </source>
</evidence>
<evidence type="ECO:0000313" key="9">
    <source>
        <dbReference type="EMBL" id="VYU27705.1"/>
    </source>
</evidence>
<evidence type="ECO:0000256" key="6">
    <source>
        <dbReference type="ARBA" id="ARBA00022840"/>
    </source>
</evidence>
<dbReference type="GO" id="GO:0046983">
    <property type="term" value="F:protein dimerization activity"/>
    <property type="evidence" value="ECO:0007669"/>
    <property type="project" value="InterPro"/>
</dbReference>
<keyword evidence="7" id="KW-0902">Two-component regulatory system</keyword>
<evidence type="ECO:0000256" key="1">
    <source>
        <dbReference type="ARBA" id="ARBA00000085"/>
    </source>
</evidence>
<organism evidence="9">
    <name type="scientific">Staphylococcus simulans</name>
    <dbReference type="NCBI Taxonomy" id="1286"/>
    <lineage>
        <taxon>Bacteria</taxon>
        <taxon>Bacillati</taxon>
        <taxon>Bacillota</taxon>
        <taxon>Bacilli</taxon>
        <taxon>Bacillales</taxon>
        <taxon>Staphylococcaceae</taxon>
        <taxon>Staphylococcus</taxon>
    </lineage>
</organism>
<dbReference type="InterPro" id="IPR036890">
    <property type="entry name" value="HATPase_C_sf"/>
</dbReference>
<evidence type="ECO:0000256" key="3">
    <source>
        <dbReference type="ARBA" id="ARBA00022679"/>
    </source>
</evidence>
<dbReference type="InterPro" id="IPR029016">
    <property type="entry name" value="GAF-like_dom_sf"/>
</dbReference>
<dbReference type="Pfam" id="PF07730">
    <property type="entry name" value="HisKA_3"/>
    <property type="match status" value="1"/>
</dbReference>
<dbReference type="InterPro" id="IPR003018">
    <property type="entry name" value="GAF"/>
</dbReference>
<dbReference type="CDD" id="cd16917">
    <property type="entry name" value="HATPase_UhpB-NarQ-NarX-like"/>
    <property type="match status" value="1"/>
</dbReference>
<dbReference type="Gene3D" id="3.30.565.10">
    <property type="entry name" value="Histidine kinase-like ATPase, C-terminal domain"/>
    <property type="match status" value="1"/>
</dbReference>
<dbReference type="Gene3D" id="1.20.5.1930">
    <property type="match status" value="1"/>
</dbReference>
<comment type="catalytic activity">
    <reaction evidence="1">
        <text>ATP + protein L-histidine = ADP + protein N-phospho-L-histidine.</text>
        <dbReference type="EC" id="2.7.13.3"/>
    </reaction>
</comment>
<gene>
    <name evidence="9" type="primary">liaS</name>
    <name evidence="9" type="ORF">SSLFYP27_01850</name>
</gene>
<dbReference type="SMART" id="SM00065">
    <property type="entry name" value="GAF"/>
    <property type="match status" value="1"/>
</dbReference>
<dbReference type="AlphaFoldDB" id="A0A6N3DHH5"/>
<dbReference type="InterPro" id="IPR005467">
    <property type="entry name" value="His_kinase_dom"/>
</dbReference>
<sequence length="384" mass="43493">MVKPTRLALLKEIAEYLNEETEIYTMMHGALKLLIEGSAFTTGWIFFINEAGEHEIAADYQLPRSLTKHDCQSMREGTCWCVQAYHSEKLMKASNIIHCSRISAANQEYADESGGITHHATVPLRSGNERFGLLNVASPDTVKYSEEDLELLESVAFQIGSTIKRIELTNKEKEAARLNERNRLARDLHDSVNQMLFSLKLTAHAAHGMTEEPIAKKAFETIETTSQQAVNEMRALIWQLKPIGLEHGLVSALKQYSHLIGIQPDIEVEGLIDLSSSVEEHSYRILQEAMNNIKKHAQTNHAHVLLHQHENKFDMVISDKGAGFNPDWIDQTSHGIYNMRQRIKQIQGKMEINSKLGQGTTIRLSVPLTQTEKETKHESSRFDR</sequence>
<dbReference type="GO" id="GO:0005524">
    <property type="term" value="F:ATP binding"/>
    <property type="evidence" value="ECO:0007669"/>
    <property type="project" value="UniProtKB-KW"/>
</dbReference>
<dbReference type="Pfam" id="PF02518">
    <property type="entry name" value="HATPase_c"/>
    <property type="match status" value="1"/>
</dbReference>
<protein>
    <recommendedName>
        <fullName evidence="2">histidine kinase</fullName>
        <ecNumber evidence="2">2.7.13.3</ecNumber>
    </recommendedName>
</protein>
<dbReference type="PANTHER" id="PTHR24421">
    <property type="entry name" value="NITRATE/NITRITE SENSOR PROTEIN NARX-RELATED"/>
    <property type="match status" value="1"/>
</dbReference>
<dbReference type="PROSITE" id="PS50109">
    <property type="entry name" value="HIS_KIN"/>
    <property type="match status" value="1"/>
</dbReference>
<dbReference type="RefSeq" id="WP_156666840.1">
    <property type="nucleotide sequence ID" value="NZ_CACRUO010000040.1"/>
</dbReference>
<accession>A0A6N3DHH5</accession>
<dbReference type="PANTHER" id="PTHR24421:SF40">
    <property type="entry name" value="SENSOR HISTIDINE KINASE YHCY"/>
    <property type="match status" value="1"/>
</dbReference>
<dbReference type="InterPro" id="IPR003594">
    <property type="entry name" value="HATPase_dom"/>
</dbReference>
<dbReference type="SUPFAM" id="SSF55874">
    <property type="entry name" value="ATPase domain of HSP90 chaperone/DNA topoisomerase II/histidine kinase"/>
    <property type="match status" value="1"/>
</dbReference>
<dbReference type="InterPro" id="IPR011712">
    <property type="entry name" value="Sig_transdc_His_kin_sub3_dim/P"/>
</dbReference>
<evidence type="ECO:0000256" key="2">
    <source>
        <dbReference type="ARBA" id="ARBA00012438"/>
    </source>
</evidence>
<dbReference type="GO" id="GO:0016020">
    <property type="term" value="C:membrane"/>
    <property type="evidence" value="ECO:0007669"/>
    <property type="project" value="InterPro"/>
</dbReference>
<dbReference type="Pfam" id="PF13185">
    <property type="entry name" value="GAF_2"/>
    <property type="match status" value="1"/>
</dbReference>
<dbReference type="Gene3D" id="3.30.450.40">
    <property type="match status" value="1"/>
</dbReference>
<dbReference type="SUPFAM" id="SSF55781">
    <property type="entry name" value="GAF domain-like"/>
    <property type="match status" value="1"/>
</dbReference>
<keyword evidence="6" id="KW-0067">ATP-binding</keyword>